<dbReference type="PANTHER" id="PTHR34351">
    <property type="entry name" value="SLR1927 PROTEIN-RELATED"/>
    <property type="match status" value="1"/>
</dbReference>
<evidence type="ECO:0000313" key="3">
    <source>
        <dbReference type="Proteomes" id="UP000523161"/>
    </source>
</evidence>
<evidence type="ECO:0000256" key="1">
    <source>
        <dbReference type="SAM" id="Phobius"/>
    </source>
</evidence>
<dbReference type="Proteomes" id="UP000523161">
    <property type="component" value="Unassembled WGS sequence"/>
</dbReference>
<reference evidence="2 3" key="1">
    <citation type="submission" date="2020-06" db="EMBL/GenBank/DDBJ databases">
        <title>Rheinheimera sp. nov., a marine bacterium isolated from coastal.</title>
        <authorList>
            <person name="Yu Q."/>
            <person name="Qi Y."/>
            <person name="Pu J."/>
        </authorList>
    </citation>
    <scope>NUCLEOTIDE SEQUENCE [LARGE SCALE GENOMIC DNA]</scope>
    <source>
        <strain evidence="2 3">YQF-2</strain>
    </source>
</reference>
<keyword evidence="1" id="KW-0472">Membrane</keyword>
<accession>A0A7Y5EIA4</accession>
<dbReference type="EMBL" id="JABSOD010000006">
    <property type="protein sequence ID" value="NRQ42557.1"/>
    <property type="molecule type" value="Genomic_DNA"/>
</dbReference>
<dbReference type="PANTHER" id="PTHR34351:SF1">
    <property type="entry name" value="SLR1927 PROTEIN"/>
    <property type="match status" value="1"/>
</dbReference>
<proteinExistence type="predicted"/>
<name>A0A7Y5EIA4_9GAMM</name>
<protein>
    <submittedName>
        <fullName evidence="2">DUF58 domain-containing protein</fullName>
    </submittedName>
</protein>
<gene>
    <name evidence="2" type="ORF">HRH59_08215</name>
</gene>
<evidence type="ECO:0000313" key="2">
    <source>
        <dbReference type="EMBL" id="NRQ42557.1"/>
    </source>
</evidence>
<organism evidence="2 3">
    <name type="scientific">Rheinheimera lutimaris</name>
    <dbReference type="NCBI Taxonomy" id="2740584"/>
    <lineage>
        <taxon>Bacteria</taxon>
        <taxon>Pseudomonadati</taxon>
        <taxon>Pseudomonadota</taxon>
        <taxon>Gammaproteobacteria</taxon>
        <taxon>Chromatiales</taxon>
        <taxon>Chromatiaceae</taxon>
        <taxon>Rheinheimera</taxon>
    </lineage>
</organism>
<keyword evidence="1" id="KW-0812">Transmembrane</keyword>
<feature type="transmembrane region" description="Helical" evidence="1">
    <location>
        <begin position="46"/>
        <end position="62"/>
    </location>
</feature>
<comment type="caution">
    <text evidence="2">The sequence shown here is derived from an EMBL/GenBank/DDBJ whole genome shotgun (WGS) entry which is preliminary data.</text>
</comment>
<dbReference type="RefSeq" id="WP_173500797.1">
    <property type="nucleotide sequence ID" value="NZ_JABSOD010000006.1"/>
</dbReference>
<sequence length="317" mass="36018">MPAITLKQRLYQHYLTFIRRYLDKRQPPADNVTLVQKLIFILPTRYGWWFVLLLGLLYLLGTNYQNNLILLLCYLLLSLFLLSIVLVYQNMSGLTMQCRTAAAGFAGETLQVTLQLSSAKPQLMLSFSFMQQQHTELMPLPATSLTLPLPAERRGKYSLPRIKISSQYPFGLWRAWSYVALAQDYWVYPHAEKMLQQADDNSTENSGAQAKAHSGDLLAPYRSGDSLRHMVWKRLARDPMNPVVRQQQFTPQAEPCWVVVPPATGEALERRLSHAAWQLLALEQSAQRYGLKLPGLTLAQSSGAAHLQRCLQELALC</sequence>
<keyword evidence="1" id="KW-1133">Transmembrane helix</keyword>
<feature type="transmembrane region" description="Helical" evidence="1">
    <location>
        <begin position="68"/>
        <end position="88"/>
    </location>
</feature>
<keyword evidence="3" id="KW-1185">Reference proteome</keyword>
<dbReference type="AlphaFoldDB" id="A0A7Y5EIA4"/>